<dbReference type="AlphaFoldDB" id="C5L3L4"/>
<dbReference type="PANTHER" id="PTHR28572">
    <property type="entry name" value="COILED-COIL DOMAIN-CONTAINING PROTEIN 103"/>
    <property type="match status" value="1"/>
</dbReference>
<dbReference type="GO" id="GO:0036157">
    <property type="term" value="C:outer dynein arm"/>
    <property type="evidence" value="ECO:0007669"/>
    <property type="project" value="InterPro"/>
</dbReference>
<feature type="domain" description="Dynein attachment factor N-terminal" evidence="2">
    <location>
        <begin position="15"/>
        <end position="72"/>
    </location>
</feature>
<evidence type="ECO:0000313" key="4">
    <source>
        <dbReference type="Proteomes" id="UP000007800"/>
    </source>
</evidence>
<dbReference type="InterPro" id="IPR042422">
    <property type="entry name" value="CC103"/>
</dbReference>
<protein>
    <recommendedName>
        <fullName evidence="2">Dynein attachment factor N-terminal domain-containing protein</fullName>
    </recommendedName>
</protein>
<evidence type="ECO:0000313" key="3">
    <source>
        <dbReference type="EMBL" id="EER08593.1"/>
    </source>
</evidence>
<dbReference type="GO" id="GO:0005576">
    <property type="term" value="C:extracellular region"/>
    <property type="evidence" value="ECO:0007669"/>
    <property type="project" value="GOC"/>
</dbReference>
<sequence>MPIIKEEKLHKNLKSFESVKKEVEASKYADWKHATVDAAKKRAIYSSGSYKEFQDIVATCGLNPIGRNEFSRPARQQTHNRALTGKESRPGEALSVRGDVGKAPKIKAVDFERNLRRAKTDSERVQLFSEMGPGQVVEALRGSERGGEYVDAEVLLYVMDTIRSAVEADGDGDGGGKVLKGIIEGLLGDVTVIRTMNRFLTAEERDRMHDTCVKAGVDPPIHGVACSD</sequence>
<evidence type="ECO:0000256" key="1">
    <source>
        <dbReference type="SAM" id="MobiDB-lite"/>
    </source>
</evidence>
<feature type="region of interest" description="Disordered" evidence="1">
    <location>
        <begin position="68"/>
        <end position="97"/>
    </location>
</feature>
<name>C5L3L4_PERM5</name>
<dbReference type="InParanoid" id="C5L3L4"/>
<dbReference type="EMBL" id="GG678922">
    <property type="protein sequence ID" value="EER08593.1"/>
    <property type="molecule type" value="Genomic_DNA"/>
</dbReference>
<dbReference type="GeneID" id="9042203"/>
<reference evidence="3 4" key="1">
    <citation type="submission" date="2008-07" db="EMBL/GenBank/DDBJ databases">
        <authorList>
            <person name="El-Sayed N."/>
            <person name="Caler E."/>
            <person name="Inman J."/>
            <person name="Amedeo P."/>
            <person name="Hass B."/>
            <person name="Wortman J."/>
        </authorList>
    </citation>
    <scope>NUCLEOTIDE SEQUENCE [LARGE SCALE GENOMIC DNA]</scope>
    <source>
        <strain evidence="4">ATCC 50983 / TXsc</strain>
    </source>
</reference>
<accession>C5L3L4</accession>
<dbReference type="Proteomes" id="UP000007800">
    <property type="component" value="Unassembled WGS sequence"/>
</dbReference>
<dbReference type="GO" id="GO:0003351">
    <property type="term" value="P:epithelial cilium movement involved in extracellular fluid movement"/>
    <property type="evidence" value="ECO:0007669"/>
    <property type="project" value="TreeGrafter"/>
</dbReference>
<proteinExistence type="predicted"/>
<organism evidence="4">
    <name type="scientific">Perkinsus marinus (strain ATCC 50983 / TXsc)</name>
    <dbReference type="NCBI Taxonomy" id="423536"/>
    <lineage>
        <taxon>Eukaryota</taxon>
        <taxon>Sar</taxon>
        <taxon>Alveolata</taxon>
        <taxon>Perkinsozoa</taxon>
        <taxon>Perkinsea</taxon>
        <taxon>Perkinsida</taxon>
        <taxon>Perkinsidae</taxon>
        <taxon>Perkinsus</taxon>
    </lineage>
</organism>
<dbReference type="Pfam" id="PF15867">
    <property type="entry name" value="Dynein_attach_N"/>
    <property type="match status" value="1"/>
</dbReference>
<dbReference type="InterPro" id="IPR031733">
    <property type="entry name" value="Dynein_attach_N"/>
</dbReference>
<gene>
    <name evidence="3" type="ORF">Pmar_PMAR017645</name>
</gene>
<dbReference type="GO" id="GO:0007368">
    <property type="term" value="P:determination of left/right symmetry"/>
    <property type="evidence" value="ECO:0007669"/>
    <property type="project" value="TreeGrafter"/>
</dbReference>
<dbReference type="RefSeq" id="XP_002776777.1">
    <property type="nucleotide sequence ID" value="XM_002776731.1"/>
</dbReference>
<dbReference type="PANTHER" id="PTHR28572:SF1">
    <property type="entry name" value="COILED-COIL DOMAIN-CONTAINING PROTEIN 103"/>
    <property type="match status" value="1"/>
</dbReference>
<keyword evidence="4" id="KW-1185">Reference proteome</keyword>
<dbReference type="OrthoDB" id="447931at2759"/>
<dbReference type="OMA" id="VIRTMNR"/>
<dbReference type="GO" id="GO:0036159">
    <property type="term" value="P:inner dynein arm assembly"/>
    <property type="evidence" value="ECO:0007669"/>
    <property type="project" value="TreeGrafter"/>
</dbReference>
<evidence type="ECO:0000259" key="2">
    <source>
        <dbReference type="Pfam" id="PF15867"/>
    </source>
</evidence>